<feature type="domain" description="DUF7948" evidence="3">
    <location>
        <begin position="117"/>
        <end position="279"/>
    </location>
</feature>
<gene>
    <name evidence="4" type="ORF">ATI61_12027</name>
</gene>
<dbReference type="EMBL" id="QUMU01000020">
    <property type="protein sequence ID" value="REG20671.1"/>
    <property type="molecule type" value="Genomic_DNA"/>
</dbReference>
<keyword evidence="5" id="KW-1185">Reference proteome</keyword>
<keyword evidence="2" id="KW-1133">Transmembrane helix</keyword>
<dbReference type="InterPro" id="IPR057708">
    <property type="entry name" value="DUF7948"/>
</dbReference>
<feature type="region of interest" description="Disordered" evidence="1">
    <location>
        <begin position="745"/>
        <end position="776"/>
    </location>
</feature>
<accession>A0ABX9JLX8</accession>
<keyword evidence="2" id="KW-0812">Transmembrane</keyword>
<feature type="compositionally biased region" description="Pro residues" evidence="1">
    <location>
        <begin position="750"/>
        <end position="760"/>
    </location>
</feature>
<comment type="caution">
    <text evidence="4">The sequence shown here is derived from an EMBL/GenBank/DDBJ whole genome shotgun (WGS) entry which is preliminary data.</text>
</comment>
<evidence type="ECO:0000256" key="2">
    <source>
        <dbReference type="SAM" id="Phobius"/>
    </source>
</evidence>
<dbReference type="PANTHER" id="PTHR35580:SF1">
    <property type="entry name" value="PHYTASE-LIKE DOMAIN-CONTAINING PROTEIN"/>
    <property type="match status" value="1"/>
</dbReference>
<dbReference type="Proteomes" id="UP000256345">
    <property type="component" value="Unassembled WGS sequence"/>
</dbReference>
<evidence type="ECO:0000256" key="1">
    <source>
        <dbReference type="SAM" id="MobiDB-lite"/>
    </source>
</evidence>
<evidence type="ECO:0000313" key="4">
    <source>
        <dbReference type="EMBL" id="REG20671.1"/>
    </source>
</evidence>
<evidence type="ECO:0000313" key="5">
    <source>
        <dbReference type="Proteomes" id="UP000256345"/>
    </source>
</evidence>
<evidence type="ECO:0000259" key="3">
    <source>
        <dbReference type="Pfam" id="PF25778"/>
    </source>
</evidence>
<dbReference type="InterPro" id="IPR052918">
    <property type="entry name" value="Motility_Chemotaxis_Reg"/>
</dbReference>
<proteinExistence type="predicted"/>
<sequence length="808" mass="85652">MPPVVGGEPLLRGGESFRAVRSGFMFSGEGAFVFRRLFSSVAVAGAILVSWVALGQSMPSSAPAMAQPAQRMAPVFRPGIAPVAGGAEGQYELRHLRSRGVFTDKGVEVQLPSRTQRTRVVGWSVVGGRAVQPRAEKPRETKLNRLVGPSKSWEREVPTYGGVRYPGVLPGVELWWEERAEGVEYGFRAERGENLRKVKLEYAGAREVRVVEQGRALEVDLGEGVLREQGLKCEQEREDGTKKEVGCRFTQARAVGPERWTYAIEVDVEDPERPVVVDPLVLWNTYLGGTGAADELRAIQQNANGELFIAGTINFFSGSLPSVRNTSIGPGGAADVFVAKFQASGGMEWWTVMGGTGDDTACCLAIGASGELYVAGSSNSVRFEWQLPGGGGATSTANTYNTEDGFVARLASTGAQIDWFHRVGWNGVETVHALEQGGGRLFVGGKTNATEIPDALPHAPLMGEEGFIIRLDPAIPADPSQKKADWLLLIQTVNDQYPEDAVMGLTYKSPGILYATGYYTDFGNTSPTVLAPKNAFAARIFDADGSAPEVRSKLGHGRLKDEIGIAVTPVTVTTGDKLVMWGTTTSPDYPGAGSVQGLSDVFVTVLAEGDGGTLSVEKSRLIGGSGEDVLRTVTRESDSSRRFYVGGITSSPDLDVDAGVDITQQGLEGFVASVRIEVDPVLEGATYVGGSSRDEVLALKVDNRDPSLVYIGGSTSSPDLRYSPNGVDTSPSGAGTNDMFLLALDVDAPSPDPGPGPGPGEEPDPETDPLSPLGWSCGASVTGGGWNALALGVLVGLVSWVSRRRPRA</sequence>
<feature type="transmembrane region" description="Helical" evidence="2">
    <location>
        <begin position="784"/>
        <end position="802"/>
    </location>
</feature>
<dbReference type="PANTHER" id="PTHR35580">
    <property type="entry name" value="CELL SURFACE GLYCOPROTEIN (S-LAYER PROTEIN)-LIKE PROTEIN"/>
    <property type="match status" value="1"/>
</dbReference>
<name>A0ABX9JLX8_9BACT</name>
<organism evidence="4 5">
    <name type="scientific">Archangium gephyra</name>
    <dbReference type="NCBI Taxonomy" id="48"/>
    <lineage>
        <taxon>Bacteria</taxon>
        <taxon>Pseudomonadati</taxon>
        <taxon>Myxococcota</taxon>
        <taxon>Myxococcia</taxon>
        <taxon>Myxococcales</taxon>
        <taxon>Cystobacterineae</taxon>
        <taxon>Archangiaceae</taxon>
        <taxon>Archangium</taxon>
    </lineage>
</organism>
<protein>
    <recommendedName>
        <fullName evidence="3">DUF7948 domain-containing protein</fullName>
    </recommendedName>
</protein>
<dbReference type="Pfam" id="PF25778">
    <property type="entry name" value="DUF7948"/>
    <property type="match status" value="1"/>
</dbReference>
<keyword evidence="2" id="KW-0472">Membrane</keyword>
<reference evidence="4 5" key="1">
    <citation type="submission" date="2018-08" db="EMBL/GenBank/DDBJ databases">
        <title>Genomic Encyclopedia of Archaeal and Bacterial Type Strains, Phase II (KMG-II): from individual species to whole genera.</title>
        <authorList>
            <person name="Goeker M."/>
        </authorList>
    </citation>
    <scope>NUCLEOTIDE SEQUENCE [LARGE SCALE GENOMIC DNA]</scope>
    <source>
        <strain evidence="4 5">DSM 2261</strain>
    </source>
</reference>